<protein>
    <submittedName>
        <fullName evidence="1">Uncharacterized protein</fullName>
    </submittedName>
</protein>
<accession>A0A0F9IHE5</accession>
<proteinExistence type="predicted"/>
<evidence type="ECO:0000313" key="1">
    <source>
        <dbReference type="EMBL" id="KKM19219.1"/>
    </source>
</evidence>
<reference evidence="1" key="1">
    <citation type="journal article" date="2015" name="Nature">
        <title>Complex archaea that bridge the gap between prokaryotes and eukaryotes.</title>
        <authorList>
            <person name="Spang A."/>
            <person name="Saw J.H."/>
            <person name="Jorgensen S.L."/>
            <person name="Zaremba-Niedzwiedzka K."/>
            <person name="Martijn J."/>
            <person name="Lind A.E."/>
            <person name="van Eijk R."/>
            <person name="Schleper C."/>
            <person name="Guy L."/>
            <person name="Ettema T.J."/>
        </authorList>
    </citation>
    <scope>NUCLEOTIDE SEQUENCE</scope>
</reference>
<comment type="caution">
    <text evidence="1">The sequence shown here is derived from an EMBL/GenBank/DDBJ whole genome shotgun (WGS) entry which is preliminary data.</text>
</comment>
<organism evidence="1">
    <name type="scientific">marine sediment metagenome</name>
    <dbReference type="NCBI Taxonomy" id="412755"/>
    <lineage>
        <taxon>unclassified sequences</taxon>
        <taxon>metagenomes</taxon>
        <taxon>ecological metagenomes</taxon>
    </lineage>
</organism>
<gene>
    <name evidence="1" type="ORF">LCGC14_1657780</name>
</gene>
<name>A0A0F9IHE5_9ZZZZ</name>
<dbReference type="AlphaFoldDB" id="A0A0F9IHE5"/>
<sequence>MPQLKGTNVNVFPLSREGDFKVFTLEAQLKMDEVDSKKQTIVALNRVCAEFTKEILDHNYYFVGFYDYEFQTVGGAVWKDQTTHYKFMSLNREFKEPNMTNDERHYWGNVFTQRMVHE</sequence>
<feature type="non-terminal residue" evidence="1">
    <location>
        <position position="118"/>
    </location>
</feature>
<dbReference type="EMBL" id="LAZR01014039">
    <property type="protein sequence ID" value="KKM19219.1"/>
    <property type="molecule type" value="Genomic_DNA"/>
</dbReference>